<name>A0A6A6ZPL4_9PLEO</name>
<dbReference type="AlphaFoldDB" id="A0A6A6ZPL4"/>
<evidence type="ECO:0000313" key="2">
    <source>
        <dbReference type="Proteomes" id="UP000799424"/>
    </source>
</evidence>
<proteinExistence type="predicted"/>
<dbReference type="Proteomes" id="UP000799424">
    <property type="component" value="Unassembled WGS sequence"/>
</dbReference>
<keyword evidence="2" id="KW-1185">Reference proteome</keyword>
<evidence type="ECO:0000313" key="1">
    <source>
        <dbReference type="EMBL" id="KAF2822713.1"/>
    </source>
</evidence>
<dbReference type="EMBL" id="MU006234">
    <property type="protein sequence ID" value="KAF2822713.1"/>
    <property type="molecule type" value="Genomic_DNA"/>
</dbReference>
<organism evidence="1 2">
    <name type="scientific">Ophiobolus disseminans</name>
    <dbReference type="NCBI Taxonomy" id="1469910"/>
    <lineage>
        <taxon>Eukaryota</taxon>
        <taxon>Fungi</taxon>
        <taxon>Dikarya</taxon>
        <taxon>Ascomycota</taxon>
        <taxon>Pezizomycotina</taxon>
        <taxon>Dothideomycetes</taxon>
        <taxon>Pleosporomycetidae</taxon>
        <taxon>Pleosporales</taxon>
        <taxon>Pleosporineae</taxon>
        <taxon>Phaeosphaeriaceae</taxon>
        <taxon>Ophiobolus</taxon>
    </lineage>
</organism>
<accession>A0A6A6ZPL4</accession>
<reference evidence="1" key="1">
    <citation type="journal article" date="2020" name="Stud. Mycol.">
        <title>101 Dothideomycetes genomes: a test case for predicting lifestyles and emergence of pathogens.</title>
        <authorList>
            <person name="Haridas S."/>
            <person name="Albert R."/>
            <person name="Binder M."/>
            <person name="Bloem J."/>
            <person name="Labutti K."/>
            <person name="Salamov A."/>
            <person name="Andreopoulos B."/>
            <person name="Baker S."/>
            <person name="Barry K."/>
            <person name="Bills G."/>
            <person name="Bluhm B."/>
            <person name="Cannon C."/>
            <person name="Castanera R."/>
            <person name="Culley D."/>
            <person name="Daum C."/>
            <person name="Ezra D."/>
            <person name="Gonzalez J."/>
            <person name="Henrissat B."/>
            <person name="Kuo A."/>
            <person name="Liang C."/>
            <person name="Lipzen A."/>
            <person name="Lutzoni F."/>
            <person name="Magnuson J."/>
            <person name="Mondo S."/>
            <person name="Nolan M."/>
            <person name="Ohm R."/>
            <person name="Pangilinan J."/>
            <person name="Park H.-J."/>
            <person name="Ramirez L."/>
            <person name="Alfaro M."/>
            <person name="Sun H."/>
            <person name="Tritt A."/>
            <person name="Yoshinaga Y."/>
            <person name="Zwiers L.-H."/>
            <person name="Turgeon B."/>
            <person name="Goodwin S."/>
            <person name="Spatafora J."/>
            <person name="Crous P."/>
            <person name="Grigoriev I."/>
        </authorList>
    </citation>
    <scope>NUCLEOTIDE SEQUENCE</scope>
    <source>
        <strain evidence="1">CBS 113818</strain>
    </source>
</reference>
<sequence>MSLLKFLSGRFSGRLAPVRERLFHYLDPATIMALTGVSRAVRSATKAEMRGTYYNIDTELAKFVSDPKAFRRAQAISNALITDLEGDFVRRFLTKEATPDKMHVFVREDQKAAIENFLLSECASRNGVVKQTTSWRHKAYNLSADGKIRQIQVHLVDSCPLASILGDSLGTIKLCFISWNKAYCLFPQDSIVKREGYLLQDPYHPMNGTVWQHQLQRLYTQGIQTLGMPWAEDDSWLTRLRRVGDKHTWIMPLDTSGVALGGIEHVPDIVIESATFQLKAVENATPTTSGPLYRYMMTPFFIFSHANLQHNYITVLDSSGYEDRVRQLSDRVNALLRISLTRLPEDQRPLCYGSFINTLQNQTIPLIYFKWLNTGMPVPGHWLYFDNDLRGELERLWQERGVPVEEWEMPGLEWYD</sequence>
<gene>
    <name evidence="1" type="ORF">CC86DRAFT_81853</name>
</gene>
<protein>
    <submittedName>
        <fullName evidence="1">Uncharacterized protein</fullName>
    </submittedName>
</protein>
<dbReference type="OrthoDB" id="10025998at2759"/>